<name>A0A9N9NMR3_9GLOM</name>
<evidence type="ECO:0000313" key="1">
    <source>
        <dbReference type="EMBL" id="CAG8742952.1"/>
    </source>
</evidence>
<feature type="non-terminal residue" evidence="1">
    <location>
        <position position="40"/>
    </location>
</feature>
<reference evidence="1" key="1">
    <citation type="submission" date="2021-06" db="EMBL/GenBank/DDBJ databases">
        <authorList>
            <person name="Kallberg Y."/>
            <person name="Tangrot J."/>
            <person name="Rosling A."/>
        </authorList>
    </citation>
    <scope>NUCLEOTIDE SEQUENCE</scope>
    <source>
        <strain evidence="1">MA453B</strain>
    </source>
</reference>
<evidence type="ECO:0000313" key="2">
    <source>
        <dbReference type="Proteomes" id="UP000789405"/>
    </source>
</evidence>
<sequence length="40" mass="4519">MLLPSQGTYNSADKLFESVQTLAKSQGYTLVKKKICKDKR</sequence>
<proteinExistence type="predicted"/>
<protein>
    <submittedName>
        <fullName evidence="1">19573_t:CDS:1</fullName>
    </submittedName>
</protein>
<comment type="caution">
    <text evidence="1">The sequence shown here is derived from an EMBL/GenBank/DDBJ whole genome shotgun (WGS) entry which is preliminary data.</text>
</comment>
<keyword evidence="2" id="KW-1185">Reference proteome</keyword>
<organism evidence="1 2">
    <name type="scientific">Dentiscutata erythropus</name>
    <dbReference type="NCBI Taxonomy" id="1348616"/>
    <lineage>
        <taxon>Eukaryota</taxon>
        <taxon>Fungi</taxon>
        <taxon>Fungi incertae sedis</taxon>
        <taxon>Mucoromycota</taxon>
        <taxon>Glomeromycotina</taxon>
        <taxon>Glomeromycetes</taxon>
        <taxon>Diversisporales</taxon>
        <taxon>Gigasporaceae</taxon>
        <taxon>Dentiscutata</taxon>
    </lineage>
</organism>
<dbReference type="AlphaFoldDB" id="A0A9N9NMR3"/>
<dbReference type="OrthoDB" id="4950677at2759"/>
<dbReference type="EMBL" id="CAJVPY010013829">
    <property type="protein sequence ID" value="CAG8742952.1"/>
    <property type="molecule type" value="Genomic_DNA"/>
</dbReference>
<dbReference type="Proteomes" id="UP000789405">
    <property type="component" value="Unassembled WGS sequence"/>
</dbReference>
<accession>A0A9N9NMR3</accession>
<gene>
    <name evidence="1" type="ORF">DERYTH_LOCUS16172</name>
</gene>